<dbReference type="EMBL" id="AMYB01000004">
    <property type="protein sequence ID" value="OAD02737.1"/>
    <property type="molecule type" value="Genomic_DNA"/>
</dbReference>
<dbReference type="PANTHER" id="PTHR36460:SF1">
    <property type="entry name" value="UPF0132 DOMAIN PROTEIN (AFU_ORTHOLOGUE AFUA_3G10255)"/>
    <property type="match status" value="1"/>
</dbReference>
<evidence type="ECO:0000256" key="3">
    <source>
        <dbReference type="ARBA" id="ARBA00022989"/>
    </source>
</evidence>
<evidence type="ECO:0000256" key="6">
    <source>
        <dbReference type="SAM" id="Phobius"/>
    </source>
</evidence>
<sequence>MNFSPYSPSPDEDRTSRSPKKHQKHQQPSSQAAAAAAGYSSYQAGSDSYAEQGLLGSGNGAGSSSSSSAFNGQQAIRVNKYETSLPIRVDVEASLAYVLGPVTGLLLLILERQNDYVRFHAWQSSLTFSALMLAQFILLFISSFLSWVLFFFNIFLLIWLVYRAYLDGASLERYEVPYFGIIASEYVDTE</sequence>
<keyword evidence="2 6" id="KW-0812">Transmembrane</keyword>
<evidence type="ECO:0000313" key="7">
    <source>
        <dbReference type="EMBL" id="OAD02737.1"/>
    </source>
</evidence>
<evidence type="ECO:0000256" key="5">
    <source>
        <dbReference type="SAM" id="MobiDB-lite"/>
    </source>
</evidence>
<feature type="region of interest" description="Disordered" evidence="5">
    <location>
        <begin position="1"/>
        <end position="38"/>
    </location>
</feature>
<evidence type="ECO:0000313" key="8">
    <source>
        <dbReference type="Proteomes" id="UP000077051"/>
    </source>
</evidence>
<dbReference type="VEuPathDB" id="FungiDB:MUCCIDRAFT_183880"/>
<feature type="transmembrane region" description="Helical" evidence="6">
    <location>
        <begin position="147"/>
        <end position="165"/>
    </location>
</feature>
<reference evidence="7 8" key="1">
    <citation type="submission" date="2015-06" db="EMBL/GenBank/DDBJ databases">
        <title>Expansion of signal transduction pathways in fungi by whole-genome duplication.</title>
        <authorList>
            <consortium name="DOE Joint Genome Institute"/>
            <person name="Corrochano L.M."/>
            <person name="Kuo A."/>
            <person name="Marcet-Houben M."/>
            <person name="Polaino S."/>
            <person name="Salamov A."/>
            <person name="Villalobos J.M."/>
            <person name="Alvarez M.I."/>
            <person name="Avalos J."/>
            <person name="Benito E.P."/>
            <person name="Benoit I."/>
            <person name="Burger G."/>
            <person name="Camino L.P."/>
            <person name="Canovas D."/>
            <person name="Cerda-Olmedo E."/>
            <person name="Cheng J.-F."/>
            <person name="Dominguez A."/>
            <person name="Elias M."/>
            <person name="Eslava A.P."/>
            <person name="Glaser F."/>
            <person name="Grimwood J."/>
            <person name="Gutierrez G."/>
            <person name="Heitman J."/>
            <person name="Henrissat B."/>
            <person name="Iturriaga E.A."/>
            <person name="Lang B.F."/>
            <person name="Lavin J.L."/>
            <person name="Lee S."/>
            <person name="Li W."/>
            <person name="Lindquist E."/>
            <person name="Lopez-Garcia S."/>
            <person name="Luque E.M."/>
            <person name="Marcos A.T."/>
            <person name="Martin J."/>
            <person name="Mccluskey K."/>
            <person name="Medina H.R."/>
            <person name="Miralles-Duran A."/>
            <person name="Miyazaki A."/>
            <person name="Munoz-Torres E."/>
            <person name="Oguiza J.A."/>
            <person name="Ohm R."/>
            <person name="Olmedo M."/>
            <person name="Orejas M."/>
            <person name="Ortiz-Castellanos L."/>
            <person name="Pisabarro A.G."/>
            <person name="Rodriguez-Romero J."/>
            <person name="Ruiz-Herrera J."/>
            <person name="Ruiz-Vazquez R."/>
            <person name="Sanz C."/>
            <person name="Schackwitz W."/>
            <person name="Schmutz J."/>
            <person name="Shahriari M."/>
            <person name="Shelest E."/>
            <person name="Silva-Franco F."/>
            <person name="Soanes D."/>
            <person name="Syed K."/>
            <person name="Tagua V.G."/>
            <person name="Talbot N.J."/>
            <person name="Thon M."/>
            <person name="De Vries R.P."/>
            <person name="Wiebenga A."/>
            <person name="Yadav J.S."/>
            <person name="Braun E.L."/>
            <person name="Baker S."/>
            <person name="Garre V."/>
            <person name="Horwitz B."/>
            <person name="Torres-Martinez S."/>
            <person name="Idnurm A."/>
            <person name="Herrera-Estrella A."/>
            <person name="Gabaldon T."/>
            <person name="Grigoriev I.V."/>
        </authorList>
    </citation>
    <scope>NUCLEOTIDE SEQUENCE [LARGE SCALE GENOMIC DNA]</scope>
    <source>
        <strain evidence="7 8">CBS 277.49</strain>
    </source>
</reference>
<protein>
    <submittedName>
        <fullName evidence="7">Uncharacterized protein</fullName>
    </submittedName>
</protein>
<dbReference type="OrthoDB" id="5546837at2759"/>
<comment type="caution">
    <text evidence="7">The sequence shown here is derived from an EMBL/GenBank/DDBJ whole genome shotgun (WGS) entry which is preliminary data.</text>
</comment>
<gene>
    <name evidence="7" type="ORF">MUCCIDRAFT_183880</name>
</gene>
<name>A0A168KT96_MUCCL</name>
<dbReference type="Proteomes" id="UP000077051">
    <property type="component" value="Unassembled WGS sequence"/>
</dbReference>
<evidence type="ECO:0000256" key="4">
    <source>
        <dbReference type="ARBA" id="ARBA00023136"/>
    </source>
</evidence>
<dbReference type="AlphaFoldDB" id="A0A168KT96"/>
<proteinExistence type="predicted"/>
<organism evidence="7 8">
    <name type="scientific">Mucor lusitanicus CBS 277.49</name>
    <dbReference type="NCBI Taxonomy" id="747725"/>
    <lineage>
        <taxon>Eukaryota</taxon>
        <taxon>Fungi</taxon>
        <taxon>Fungi incertae sedis</taxon>
        <taxon>Mucoromycota</taxon>
        <taxon>Mucoromycotina</taxon>
        <taxon>Mucoromycetes</taxon>
        <taxon>Mucorales</taxon>
        <taxon>Mucorineae</taxon>
        <taxon>Mucoraceae</taxon>
        <taxon>Mucor</taxon>
    </lineage>
</organism>
<accession>A0A168KT96</accession>
<comment type="subcellular location">
    <subcellularLocation>
        <location evidence="1">Membrane</location>
        <topology evidence="1">Multi-pass membrane protein</topology>
    </subcellularLocation>
</comment>
<dbReference type="PANTHER" id="PTHR36460">
    <property type="entry name" value="UPF0132 DOMAIN PROTEIN (AFU_ORTHOLOGUE AFUA_3G10255)"/>
    <property type="match status" value="1"/>
</dbReference>
<evidence type="ECO:0000256" key="1">
    <source>
        <dbReference type="ARBA" id="ARBA00004141"/>
    </source>
</evidence>
<keyword evidence="4 6" id="KW-0472">Membrane</keyword>
<feature type="compositionally biased region" description="Low complexity" evidence="5">
    <location>
        <begin position="29"/>
        <end position="38"/>
    </location>
</feature>
<feature type="transmembrane region" description="Helical" evidence="6">
    <location>
        <begin position="93"/>
        <end position="110"/>
    </location>
</feature>
<keyword evidence="3 6" id="KW-1133">Transmembrane helix</keyword>
<feature type="transmembrane region" description="Helical" evidence="6">
    <location>
        <begin position="122"/>
        <end position="141"/>
    </location>
</feature>
<evidence type="ECO:0000256" key="2">
    <source>
        <dbReference type="ARBA" id="ARBA00022692"/>
    </source>
</evidence>
<dbReference type="GO" id="GO:0016020">
    <property type="term" value="C:membrane"/>
    <property type="evidence" value="ECO:0007669"/>
    <property type="project" value="UniProtKB-SubCell"/>
</dbReference>
<keyword evidence="8" id="KW-1185">Reference proteome</keyword>
<dbReference type="STRING" id="747725.A0A168KT96"/>